<evidence type="ECO:0000259" key="15">
    <source>
        <dbReference type="PROSITE" id="PS50865"/>
    </source>
</evidence>
<evidence type="ECO:0000256" key="11">
    <source>
        <dbReference type="ARBA" id="ARBA00023212"/>
    </source>
</evidence>
<evidence type="ECO:0000256" key="4">
    <source>
        <dbReference type="ARBA" id="ARBA00016317"/>
    </source>
</evidence>
<dbReference type="PROSITE" id="PS01360">
    <property type="entry name" value="ZF_MYND_1"/>
    <property type="match status" value="1"/>
</dbReference>
<name>A0AAN8PSK6_POLSC</name>
<sequence>MADSEVGIKMNELPDNILQAGEVETYVQSLQPTKIEDLGTPLWFESHHRLQKLNQQATIEAAEMREEIVKELLMSNGKIPILIHEAICIQVWREKIFSQILKLQQEPQNTFIAYIILFHEITAVSLLTNILYHKDSLQGAEDTVVDLIDYCSIEVVRLLSGDYIKIQESTTNVNNMEDLKSQCKTIGFNIGLSAVCILRYLTEFLDNLPLTAVARLYKTHDVPLLMTTLLQMAPWKRVNPKTNATQIYEDRMWKNIEKIPGISKYEGQCWIALKTLLLDMRSENQYEVNDFRKQHFLKIQTLLTETIIDQLPPLLGLKQFLSHLAVRDVSTLHKAPLIMETIPEIKSNIMKKCSKKWKSITKKQVEMIFCCKKDILMDVARRLGETYDIDHIEKLFPEGPFCAACGDSASKRCSKCRNEWYCGRECQVKRWPKHKLVCELMANKEEGDTKIIQPSDVHYKTLNNYDEHLIHRGSVIET</sequence>
<keyword evidence="8 14" id="KW-0863">Zinc-finger</keyword>
<proteinExistence type="inferred from homology"/>
<dbReference type="Proteomes" id="UP001372834">
    <property type="component" value="Unassembled WGS sequence"/>
</dbReference>
<gene>
    <name evidence="16" type="ORF">RUM43_014990</name>
</gene>
<dbReference type="EMBL" id="JAWJWE010000047">
    <property type="protein sequence ID" value="KAK6616849.1"/>
    <property type="molecule type" value="Genomic_DNA"/>
</dbReference>
<evidence type="ECO:0000313" key="17">
    <source>
        <dbReference type="Proteomes" id="UP001372834"/>
    </source>
</evidence>
<dbReference type="GO" id="GO:0036158">
    <property type="term" value="P:outer dynein arm assembly"/>
    <property type="evidence" value="ECO:0007669"/>
    <property type="project" value="TreeGrafter"/>
</dbReference>
<evidence type="ECO:0000256" key="12">
    <source>
        <dbReference type="ARBA" id="ARBA00024190"/>
    </source>
</evidence>
<evidence type="ECO:0000256" key="1">
    <source>
        <dbReference type="ARBA" id="ARBA00004221"/>
    </source>
</evidence>
<evidence type="ECO:0000256" key="6">
    <source>
        <dbReference type="ARBA" id="ARBA00022490"/>
    </source>
</evidence>
<dbReference type="GO" id="GO:0008270">
    <property type="term" value="F:zinc ion binding"/>
    <property type="evidence" value="ECO:0007669"/>
    <property type="project" value="UniProtKB-KW"/>
</dbReference>
<dbReference type="InterPro" id="IPR002893">
    <property type="entry name" value="Znf_MYND"/>
</dbReference>
<evidence type="ECO:0000256" key="13">
    <source>
        <dbReference type="ARBA" id="ARBA00045527"/>
    </source>
</evidence>
<keyword evidence="9" id="KW-0862">Zinc</keyword>
<comment type="caution">
    <text evidence="16">The sequence shown here is derived from an EMBL/GenBank/DDBJ whole genome shotgun (WGS) entry which is preliminary data.</text>
</comment>
<dbReference type="Pfam" id="PF01753">
    <property type="entry name" value="zf-MYND"/>
    <property type="match status" value="1"/>
</dbReference>
<dbReference type="GO" id="GO:0120293">
    <property type="term" value="C:dynein axonemal particle"/>
    <property type="evidence" value="ECO:0007669"/>
    <property type="project" value="UniProtKB-SubCell"/>
</dbReference>
<dbReference type="SUPFAM" id="SSF144232">
    <property type="entry name" value="HIT/MYND zinc finger-like"/>
    <property type="match status" value="1"/>
</dbReference>
<protein>
    <recommendedName>
        <fullName evidence="4">Zinc finger MYND domain-containing protein 10</fullName>
    </recommendedName>
</protein>
<dbReference type="GO" id="GO:0016324">
    <property type="term" value="C:apical plasma membrane"/>
    <property type="evidence" value="ECO:0007669"/>
    <property type="project" value="UniProtKB-SubCell"/>
</dbReference>
<evidence type="ECO:0000256" key="14">
    <source>
        <dbReference type="PROSITE-ProRule" id="PRU00134"/>
    </source>
</evidence>
<dbReference type="InterPro" id="IPR052298">
    <property type="entry name" value="ZMYND10"/>
</dbReference>
<keyword evidence="6" id="KW-0963">Cytoplasm</keyword>
<feature type="domain" description="MYND-type" evidence="15">
    <location>
        <begin position="402"/>
        <end position="438"/>
    </location>
</feature>
<evidence type="ECO:0000256" key="8">
    <source>
        <dbReference type="ARBA" id="ARBA00022771"/>
    </source>
</evidence>
<evidence type="ECO:0000256" key="2">
    <source>
        <dbReference type="ARBA" id="ARBA00004300"/>
    </source>
</evidence>
<reference evidence="16 17" key="1">
    <citation type="submission" date="2023-10" db="EMBL/GenBank/DDBJ databases">
        <title>Genomes of two closely related lineages of the louse Polyplax serrata with different host specificities.</title>
        <authorList>
            <person name="Martinu J."/>
            <person name="Tarabai H."/>
            <person name="Stefka J."/>
            <person name="Hypsa V."/>
        </authorList>
    </citation>
    <scope>NUCLEOTIDE SEQUENCE [LARGE SCALE GENOMIC DNA]</scope>
    <source>
        <strain evidence="16">HR10_N</strain>
    </source>
</reference>
<organism evidence="16 17">
    <name type="scientific">Polyplax serrata</name>
    <name type="common">Common mouse louse</name>
    <dbReference type="NCBI Taxonomy" id="468196"/>
    <lineage>
        <taxon>Eukaryota</taxon>
        <taxon>Metazoa</taxon>
        <taxon>Ecdysozoa</taxon>
        <taxon>Arthropoda</taxon>
        <taxon>Hexapoda</taxon>
        <taxon>Insecta</taxon>
        <taxon>Pterygota</taxon>
        <taxon>Neoptera</taxon>
        <taxon>Paraneoptera</taxon>
        <taxon>Psocodea</taxon>
        <taxon>Troctomorpha</taxon>
        <taxon>Phthiraptera</taxon>
        <taxon>Anoplura</taxon>
        <taxon>Polyplacidae</taxon>
        <taxon>Polyplax</taxon>
    </lineage>
</organism>
<keyword evidence="7" id="KW-0479">Metal-binding</keyword>
<dbReference type="Gene3D" id="6.10.140.2220">
    <property type="match status" value="1"/>
</dbReference>
<keyword evidence="10" id="KW-0472">Membrane</keyword>
<evidence type="ECO:0000313" key="16">
    <source>
        <dbReference type="EMBL" id="KAK6616849.1"/>
    </source>
</evidence>
<evidence type="ECO:0000256" key="3">
    <source>
        <dbReference type="ARBA" id="ARBA00005373"/>
    </source>
</evidence>
<comment type="similarity">
    <text evidence="3">Belongs to the ZMYND10 family.</text>
</comment>
<dbReference type="PROSITE" id="PS50865">
    <property type="entry name" value="ZF_MYND_2"/>
    <property type="match status" value="1"/>
</dbReference>
<comment type="function">
    <text evidence="13">Plays a role in axonemal structure organization and motility. Involved in axonemal pre-assembly of inner and outer dynein arms (IDA and ODA, respectively) for proper axoneme building for cilia motility. May act by indirectly regulating transcription of dynein proteins.</text>
</comment>
<evidence type="ECO:0000256" key="9">
    <source>
        <dbReference type="ARBA" id="ARBA00022833"/>
    </source>
</evidence>
<dbReference type="PANTHER" id="PTHR13244:SF7">
    <property type="entry name" value="ZINC FINGER MYND DOMAIN-CONTAINING PROTEIN 10"/>
    <property type="match status" value="1"/>
</dbReference>
<evidence type="ECO:0000256" key="5">
    <source>
        <dbReference type="ARBA" id="ARBA00022475"/>
    </source>
</evidence>
<dbReference type="FunFam" id="6.10.140.2220:FF:000009">
    <property type="entry name" value="Zinc finger MYND domain-containing protein 10"/>
    <property type="match status" value="1"/>
</dbReference>
<keyword evidence="5" id="KW-1003">Cell membrane</keyword>
<dbReference type="GO" id="GO:0036159">
    <property type="term" value="P:inner dynein arm assembly"/>
    <property type="evidence" value="ECO:0007669"/>
    <property type="project" value="TreeGrafter"/>
</dbReference>
<dbReference type="GO" id="GO:0044458">
    <property type="term" value="P:motile cilium assembly"/>
    <property type="evidence" value="ECO:0007669"/>
    <property type="project" value="TreeGrafter"/>
</dbReference>
<dbReference type="PANTHER" id="PTHR13244">
    <property type="entry name" value="ZINC FINGER MYND DOMAIN CONTAINING PROTEIN 10"/>
    <property type="match status" value="1"/>
</dbReference>
<accession>A0AAN8PSK6</accession>
<evidence type="ECO:0000256" key="10">
    <source>
        <dbReference type="ARBA" id="ARBA00023136"/>
    </source>
</evidence>
<keyword evidence="11" id="KW-0206">Cytoskeleton</keyword>
<comment type="subcellular location">
    <subcellularLocation>
        <location evidence="1">Apical cell membrane</location>
    </subcellularLocation>
    <subcellularLocation>
        <location evidence="2">Cytoplasm</location>
        <location evidence="2">Cytoskeleton</location>
        <location evidence="2">Microtubule organizing center</location>
        <location evidence="2">Centrosome</location>
    </subcellularLocation>
    <subcellularLocation>
        <location evidence="12">Dynein axonemal particle</location>
    </subcellularLocation>
</comment>
<evidence type="ECO:0000256" key="7">
    <source>
        <dbReference type="ARBA" id="ARBA00022723"/>
    </source>
</evidence>
<dbReference type="GO" id="GO:0034451">
    <property type="term" value="C:centriolar satellite"/>
    <property type="evidence" value="ECO:0007669"/>
    <property type="project" value="TreeGrafter"/>
</dbReference>
<dbReference type="AlphaFoldDB" id="A0AAN8PSK6"/>